<dbReference type="PANTHER" id="PTHR36925:SF1">
    <property type="entry name" value="COBALT-PRECORRIN-6A REDUCTASE"/>
    <property type="match status" value="1"/>
</dbReference>
<name>A0ABW3FW28_9PSEU</name>
<dbReference type="InterPro" id="IPR003723">
    <property type="entry name" value="Precorrin-6x_reduct"/>
</dbReference>
<keyword evidence="2" id="KW-0169">Cobalamin biosynthesis</keyword>
<protein>
    <submittedName>
        <fullName evidence="4">Cobalt-precorrin-6A reductase</fullName>
        <ecNumber evidence="4">1.3.1.106</ecNumber>
    </submittedName>
</protein>
<proteinExistence type="predicted"/>
<sequence length="251" mass="26582">MTRVLVLGGTGEARALAARLVERPGTHVTSSLAGRVREPRLPPGQVRVGGFGGADGLAEWLRRERIDALVDATHPFARAITDNAVTAAERAGVPRLLLRRPGWRPGPGDDWRPVPSMPAAAAALPGLGERVFLSTGRQGLAHFAALDLWFLVRTVDPPEPPLPARTEVLTARGPFTVDEEADLLRRHRIDVLVTKDSGGAMTAAKLTAARELGLPVVVVQRPPQPAGPSAETVAEAVAWLDSVLPQGDHAG</sequence>
<dbReference type="Proteomes" id="UP001597018">
    <property type="component" value="Unassembled WGS sequence"/>
</dbReference>
<comment type="caution">
    <text evidence="4">The sequence shown here is derived from an EMBL/GenBank/DDBJ whole genome shotgun (WGS) entry which is preliminary data.</text>
</comment>
<dbReference type="Pfam" id="PF02571">
    <property type="entry name" value="CbiJ"/>
    <property type="match status" value="1"/>
</dbReference>
<evidence type="ECO:0000313" key="4">
    <source>
        <dbReference type="EMBL" id="MFD0922285.1"/>
    </source>
</evidence>
<evidence type="ECO:0000256" key="3">
    <source>
        <dbReference type="ARBA" id="ARBA00023002"/>
    </source>
</evidence>
<keyword evidence="5" id="KW-1185">Reference proteome</keyword>
<dbReference type="GO" id="GO:0016491">
    <property type="term" value="F:oxidoreductase activity"/>
    <property type="evidence" value="ECO:0007669"/>
    <property type="project" value="UniProtKB-KW"/>
</dbReference>
<gene>
    <name evidence="4" type="ORF">ACFQ16_21275</name>
</gene>
<dbReference type="NCBIfam" id="TIGR00715">
    <property type="entry name" value="precor6x_red"/>
    <property type="match status" value="1"/>
</dbReference>
<keyword evidence="3 4" id="KW-0560">Oxidoreductase</keyword>
<reference evidence="5" key="1">
    <citation type="journal article" date="2019" name="Int. J. Syst. Evol. Microbiol.">
        <title>The Global Catalogue of Microorganisms (GCM) 10K type strain sequencing project: providing services to taxonomists for standard genome sequencing and annotation.</title>
        <authorList>
            <consortium name="The Broad Institute Genomics Platform"/>
            <consortium name="The Broad Institute Genome Sequencing Center for Infectious Disease"/>
            <person name="Wu L."/>
            <person name="Ma J."/>
        </authorList>
    </citation>
    <scope>NUCLEOTIDE SEQUENCE [LARGE SCALE GENOMIC DNA]</scope>
    <source>
        <strain evidence="5">CCUG 56401</strain>
    </source>
</reference>
<dbReference type="NCBIfam" id="NF005968">
    <property type="entry name" value="PRK08057.1-2"/>
    <property type="match status" value="1"/>
</dbReference>
<evidence type="ECO:0000256" key="2">
    <source>
        <dbReference type="ARBA" id="ARBA00022573"/>
    </source>
</evidence>
<dbReference type="PROSITE" id="PS51014">
    <property type="entry name" value="COBK_CBIJ"/>
    <property type="match status" value="1"/>
</dbReference>
<dbReference type="PANTHER" id="PTHR36925">
    <property type="entry name" value="COBALT-PRECORRIN-6A REDUCTASE"/>
    <property type="match status" value="1"/>
</dbReference>
<dbReference type="EMBL" id="JBHTIW010000019">
    <property type="protein sequence ID" value="MFD0922285.1"/>
    <property type="molecule type" value="Genomic_DNA"/>
</dbReference>
<accession>A0ABW3FW28</accession>
<evidence type="ECO:0000256" key="1">
    <source>
        <dbReference type="ARBA" id="ARBA00004953"/>
    </source>
</evidence>
<organism evidence="4 5">
    <name type="scientific">Saccharopolyspora rosea</name>
    <dbReference type="NCBI Taxonomy" id="524884"/>
    <lineage>
        <taxon>Bacteria</taxon>
        <taxon>Bacillati</taxon>
        <taxon>Actinomycetota</taxon>
        <taxon>Actinomycetes</taxon>
        <taxon>Pseudonocardiales</taxon>
        <taxon>Pseudonocardiaceae</taxon>
        <taxon>Saccharopolyspora</taxon>
    </lineage>
</organism>
<evidence type="ECO:0000313" key="5">
    <source>
        <dbReference type="Proteomes" id="UP001597018"/>
    </source>
</evidence>
<dbReference type="EC" id="1.3.1.106" evidence="4"/>
<comment type="pathway">
    <text evidence="1">Cofactor biosynthesis; adenosylcobalamin biosynthesis.</text>
</comment>
<dbReference type="RefSeq" id="WP_263248937.1">
    <property type="nucleotide sequence ID" value="NZ_BAABLT010000004.1"/>
</dbReference>